<protein>
    <submittedName>
        <fullName evidence="1">Uncharacterized protein</fullName>
    </submittedName>
</protein>
<comment type="caution">
    <text evidence="1">The sequence shown here is derived from an EMBL/GenBank/DDBJ whole genome shotgun (WGS) entry which is preliminary data.</text>
</comment>
<organism evidence="1 2">
    <name type="scientific">Phaeovibrio sulfidiphilus</name>
    <dbReference type="NCBI Taxonomy" id="1220600"/>
    <lineage>
        <taxon>Bacteria</taxon>
        <taxon>Pseudomonadati</taxon>
        <taxon>Pseudomonadota</taxon>
        <taxon>Alphaproteobacteria</taxon>
        <taxon>Rhodospirillales</taxon>
        <taxon>Rhodospirillaceae</taxon>
        <taxon>Phaeovibrio</taxon>
    </lineage>
</organism>
<gene>
    <name evidence="1" type="ORF">IHV25_09435</name>
</gene>
<dbReference type="Proteomes" id="UP000631034">
    <property type="component" value="Unassembled WGS sequence"/>
</dbReference>
<evidence type="ECO:0000313" key="2">
    <source>
        <dbReference type="Proteomes" id="UP000631034"/>
    </source>
</evidence>
<keyword evidence="2" id="KW-1185">Reference proteome</keyword>
<dbReference type="EMBL" id="JACZHT010000008">
    <property type="protein sequence ID" value="MBE1237865.1"/>
    <property type="molecule type" value="Genomic_DNA"/>
</dbReference>
<proteinExistence type="predicted"/>
<evidence type="ECO:0000313" key="1">
    <source>
        <dbReference type="EMBL" id="MBE1237865.1"/>
    </source>
</evidence>
<dbReference type="AlphaFoldDB" id="A0A8J6YNM1"/>
<reference evidence="1" key="1">
    <citation type="submission" date="2020-10" db="EMBL/GenBank/DDBJ databases">
        <title>Genome sequence of the unusual species of purple photosynthetic bacteria, Phaeovibrio sulfidiphilus DSM 23193, type strain.</title>
        <authorList>
            <person name="Kyndt J.A."/>
            <person name="Meyer T.E."/>
        </authorList>
    </citation>
    <scope>NUCLEOTIDE SEQUENCE</scope>
    <source>
        <strain evidence="1">DSM 23193</strain>
    </source>
</reference>
<sequence length="268" mass="30899">MSTISLYREKTTFYKISTASLRRLEDKTSYLRSNRIILDMKPFRDRVVIRANSVHNTLRCAHMILEQFSENSAALSESAEIDWSSLWQTRLSSYDREWNPSAWCSVHVNGRHLFASRKSELIDQIEKVARGADLSEEIIREAVKPYSRPGEDLFVEHESQTAVLFSMFPTSVRATVLERERGRTRSFSVTMPYKEDLLPLFGTRMRFVADVVEAIALREMLEGAGIAYVGSVPAEQLHCARERRIECLQDIIEFEQASSVVYRPERPI</sequence>
<dbReference type="RefSeq" id="WP_192534877.1">
    <property type="nucleotide sequence ID" value="NZ_JACZHT010000008.1"/>
</dbReference>
<accession>A0A8J6YNM1</accession>
<name>A0A8J6YNM1_9PROT</name>